<comment type="caution">
    <text evidence="2">The sequence shown here is derived from an EMBL/GenBank/DDBJ whole genome shotgun (WGS) entry which is preliminary data.</text>
</comment>
<organism evidence="2 3">
    <name type="scientific">Williamsia marianensis</name>
    <dbReference type="NCBI Taxonomy" id="85044"/>
    <lineage>
        <taxon>Bacteria</taxon>
        <taxon>Bacillati</taxon>
        <taxon>Actinomycetota</taxon>
        <taxon>Actinomycetes</taxon>
        <taxon>Mycobacteriales</taxon>
        <taxon>Nocardiaceae</taxon>
        <taxon>Williamsia</taxon>
    </lineage>
</organism>
<reference evidence="2 3" key="1">
    <citation type="submission" date="2018-10" db="EMBL/GenBank/DDBJ databases">
        <title>Sequencing the genomes of 1000 actinobacteria strains.</title>
        <authorList>
            <person name="Klenk H.-P."/>
        </authorList>
    </citation>
    <scope>NUCLEOTIDE SEQUENCE [LARGE SCALE GENOMIC DNA]</scope>
    <source>
        <strain evidence="2 3">DSM 44343</strain>
    </source>
</reference>
<keyword evidence="4" id="KW-1185">Reference proteome</keyword>
<protein>
    <submittedName>
        <fullName evidence="2">Uncharacterized protein</fullName>
    </submittedName>
</protein>
<dbReference type="EMBL" id="JAWLUM010000002">
    <property type="protein sequence ID" value="MDV7134644.1"/>
    <property type="molecule type" value="Genomic_DNA"/>
</dbReference>
<evidence type="ECO:0000313" key="3">
    <source>
        <dbReference type="Proteomes" id="UP000274762"/>
    </source>
</evidence>
<accession>A0A315TA43</accession>
<dbReference type="AlphaFoldDB" id="A0A315TA43"/>
<accession>A0A495K7K7</accession>
<reference evidence="1 4" key="2">
    <citation type="submission" date="2023-10" db="EMBL/GenBank/DDBJ databases">
        <title>Development of a sustainable strategy for remediation of hydrocarbon-contaminated territories based on the waste exchange concept.</title>
        <authorList>
            <person name="Krivoruchko A."/>
        </authorList>
    </citation>
    <scope>NUCLEOTIDE SEQUENCE [LARGE SCALE GENOMIC DNA]</scope>
    <source>
        <strain evidence="1 4">IEGM 1236</strain>
    </source>
</reference>
<dbReference type="Proteomes" id="UP000274762">
    <property type="component" value="Unassembled WGS sequence"/>
</dbReference>
<gene>
    <name evidence="2" type="ORF">DFJ75_3619</name>
    <name evidence="1" type="ORF">R4198_13130</name>
</gene>
<dbReference type="EMBL" id="RBKV01000001">
    <property type="protein sequence ID" value="RKR96765.1"/>
    <property type="molecule type" value="Genomic_DNA"/>
</dbReference>
<sequence>MSEAVTKSLVAGYRSYAAAPELTEMSEAAPSATPGILSFIGTSSTACGTAVSVISSGGVGATITWGC</sequence>
<evidence type="ECO:0000313" key="1">
    <source>
        <dbReference type="EMBL" id="MDV7134644.1"/>
    </source>
</evidence>
<evidence type="ECO:0000313" key="2">
    <source>
        <dbReference type="EMBL" id="RKR96765.1"/>
    </source>
</evidence>
<name>A0A315TA43_WILMA</name>
<proteinExistence type="predicted"/>
<evidence type="ECO:0000313" key="4">
    <source>
        <dbReference type="Proteomes" id="UP001185792"/>
    </source>
</evidence>
<dbReference type="RefSeq" id="WP_133248684.1">
    <property type="nucleotide sequence ID" value="NZ_CBCRXS010000003.1"/>
</dbReference>
<dbReference type="Proteomes" id="UP001185792">
    <property type="component" value="Unassembled WGS sequence"/>
</dbReference>